<dbReference type="PANTHER" id="PTHR33064">
    <property type="entry name" value="POL PROTEIN"/>
    <property type="match status" value="1"/>
</dbReference>
<evidence type="ECO:0000313" key="2">
    <source>
        <dbReference type="Proteomes" id="UP000818029"/>
    </source>
</evidence>
<evidence type="ECO:0000259" key="1">
    <source>
        <dbReference type="Pfam" id="PF17919"/>
    </source>
</evidence>
<name>A0ABM2YJS9_GOSHI</name>
<accession>A0ABM2YJS9</accession>
<proteinExistence type="predicted"/>
<sequence>MGRGREPEEVLVTRRHRTCLYCTSWRIEMLWTHQVSAEGIRMDPCKIEAVLDWKQPNSVLEICSFLGLAGYYRCFVEGFSLIAAPLTKLLRKGVPFVWTDTQQESFVKLKTVLTQALVLIQPEPSKDFVVYNDASHMGSGCILMQDELQVKPTWIEQIRVKQLEDKTLEM</sequence>
<organism evidence="2 3">
    <name type="scientific">Gossypium hirsutum</name>
    <name type="common">Upland cotton</name>
    <name type="synonym">Gossypium mexicanum</name>
    <dbReference type="NCBI Taxonomy" id="3635"/>
    <lineage>
        <taxon>Eukaryota</taxon>
        <taxon>Viridiplantae</taxon>
        <taxon>Streptophyta</taxon>
        <taxon>Embryophyta</taxon>
        <taxon>Tracheophyta</taxon>
        <taxon>Spermatophyta</taxon>
        <taxon>Magnoliopsida</taxon>
        <taxon>eudicotyledons</taxon>
        <taxon>Gunneridae</taxon>
        <taxon>Pentapetalae</taxon>
        <taxon>rosids</taxon>
        <taxon>malvids</taxon>
        <taxon>Malvales</taxon>
        <taxon>Malvaceae</taxon>
        <taxon>Malvoideae</taxon>
        <taxon>Gossypium</taxon>
    </lineage>
</organism>
<dbReference type="InterPro" id="IPR041577">
    <property type="entry name" value="RT_RNaseH_2"/>
</dbReference>
<protein>
    <submittedName>
        <fullName evidence="3">Uncharacterized mitochondrial protein AtMg00860-like</fullName>
    </submittedName>
</protein>
<reference evidence="3" key="2">
    <citation type="submission" date="2025-08" db="UniProtKB">
        <authorList>
            <consortium name="RefSeq"/>
        </authorList>
    </citation>
    <scope>IDENTIFICATION</scope>
</reference>
<dbReference type="Gene3D" id="3.30.70.270">
    <property type="match status" value="1"/>
</dbReference>
<dbReference type="InterPro" id="IPR043502">
    <property type="entry name" value="DNA/RNA_pol_sf"/>
</dbReference>
<dbReference type="GeneID" id="121203736"/>
<gene>
    <name evidence="3" type="primary">LOC121203736</name>
</gene>
<evidence type="ECO:0000313" key="3">
    <source>
        <dbReference type="RefSeq" id="XP_040930116.1"/>
    </source>
</evidence>
<dbReference type="Pfam" id="PF17919">
    <property type="entry name" value="RT_RNaseH_2"/>
    <property type="match status" value="1"/>
</dbReference>
<dbReference type="InterPro" id="IPR051320">
    <property type="entry name" value="Viral_Replic_Matur_Polypro"/>
</dbReference>
<dbReference type="InterPro" id="IPR043128">
    <property type="entry name" value="Rev_trsase/Diguanyl_cyclase"/>
</dbReference>
<feature type="domain" description="Reverse transcriptase/retrotransposon-derived protein RNase H-like" evidence="1">
    <location>
        <begin position="98"/>
        <end position="148"/>
    </location>
</feature>
<reference evidence="2" key="1">
    <citation type="journal article" date="2020" name="Nat. Genet.">
        <title>Genomic diversifications of five Gossypium allopolyploid species and their impact on cotton improvement.</title>
        <authorList>
            <person name="Chen Z.J."/>
            <person name="Sreedasyam A."/>
            <person name="Ando A."/>
            <person name="Song Q."/>
            <person name="De Santiago L.M."/>
            <person name="Hulse-Kemp A.M."/>
            <person name="Ding M."/>
            <person name="Ye W."/>
            <person name="Kirkbride R.C."/>
            <person name="Jenkins J."/>
            <person name="Plott C."/>
            <person name="Lovell J."/>
            <person name="Lin Y.M."/>
            <person name="Vaughn R."/>
            <person name="Liu B."/>
            <person name="Simpson S."/>
            <person name="Scheffler B.E."/>
            <person name="Wen L."/>
            <person name="Saski C.A."/>
            <person name="Grover C.E."/>
            <person name="Hu G."/>
            <person name="Conover J.L."/>
            <person name="Carlson J.W."/>
            <person name="Shu S."/>
            <person name="Boston L.B."/>
            <person name="Williams M."/>
            <person name="Peterson D.G."/>
            <person name="McGee K."/>
            <person name="Jones D.C."/>
            <person name="Wendel J.F."/>
            <person name="Stelly D.M."/>
            <person name="Grimwood J."/>
            <person name="Schmutz J."/>
        </authorList>
    </citation>
    <scope>NUCLEOTIDE SEQUENCE [LARGE SCALE GENOMIC DNA]</scope>
    <source>
        <strain evidence="2">cv. TM-1</strain>
    </source>
</reference>
<dbReference type="RefSeq" id="XP_040930116.1">
    <property type="nucleotide sequence ID" value="XM_041074182.1"/>
</dbReference>
<dbReference type="PANTHER" id="PTHR33064:SF37">
    <property type="entry name" value="RIBONUCLEASE H"/>
    <property type="match status" value="1"/>
</dbReference>
<dbReference type="Proteomes" id="UP000818029">
    <property type="component" value="Chromosome A07"/>
</dbReference>
<dbReference type="SUPFAM" id="SSF56672">
    <property type="entry name" value="DNA/RNA polymerases"/>
    <property type="match status" value="1"/>
</dbReference>
<keyword evidence="2" id="KW-1185">Reference proteome</keyword>